<dbReference type="EMBL" id="JBAPLU010000009">
    <property type="protein sequence ID" value="MEI4272168.1"/>
    <property type="molecule type" value="Genomic_DNA"/>
</dbReference>
<evidence type="ECO:0000313" key="3">
    <source>
        <dbReference type="EMBL" id="MEI4272168.1"/>
    </source>
</evidence>
<dbReference type="SUPFAM" id="SSF52402">
    <property type="entry name" value="Adenine nucleotide alpha hydrolases-like"/>
    <property type="match status" value="2"/>
</dbReference>
<dbReference type="InterPro" id="IPR014729">
    <property type="entry name" value="Rossmann-like_a/b/a_fold"/>
</dbReference>
<comment type="similarity">
    <text evidence="1">Belongs to the universal stress protein A family.</text>
</comment>
<name>A0ABU8DU32_9ACTN</name>
<feature type="domain" description="UspA" evidence="2">
    <location>
        <begin position="8"/>
        <end position="141"/>
    </location>
</feature>
<protein>
    <submittedName>
        <fullName evidence="3">Universal stress protein</fullName>
    </submittedName>
</protein>
<accession>A0ABU8DU32</accession>
<comment type="caution">
    <text evidence="3">The sequence shown here is derived from an EMBL/GenBank/DDBJ whole genome shotgun (WGS) entry which is preliminary data.</text>
</comment>
<feature type="domain" description="UspA" evidence="2">
    <location>
        <begin position="153"/>
        <end position="287"/>
    </location>
</feature>
<evidence type="ECO:0000259" key="2">
    <source>
        <dbReference type="Pfam" id="PF00582"/>
    </source>
</evidence>
<evidence type="ECO:0000256" key="1">
    <source>
        <dbReference type="ARBA" id="ARBA00008791"/>
    </source>
</evidence>
<gene>
    <name evidence="3" type="ORF">TEK04_10575</name>
</gene>
<dbReference type="Proteomes" id="UP001361570">
    <property type="component" value="Unassembled WGS sequence"/>
</dbReference>
<dbReference type="RefSeq" id="WP_336404304.1">
    <property type="nucleotide sequence ID" value="NZ_JBAPLU010000009.1"/>
</dbReference>
<proteinExistence type="inferred from homology"/>
<dbReference type="PANTHER" id="PTHR46268">
    <property type="entry name" value="STRESS RESPONSE PROTEIN NHAX"/>
    <property type="match status" value="1"/>
</dbReference>
<dbReference type="CDD" id="cd00293">
    <property type="entry name" value="USP-like"/>
    <property type="match status" value="1"/>
</dbReference>
<keyword evidence="4" id="KW-1185">Reference proteome</keyword>
<dbReference type="InterPro" id="IPR006016">
    <property type="entry name" value="UspA"/>
</dbReference>
<sequence length="305" mass="31834">MTATEPSVVVGVDGSDQAVAAARAAAAEAARRNWPLRLVRAFNWGGIPLPGFPDTWAARECSRRSANTDLDRLLRDLSDCVPRWMTSSCLVEGQAASALCRAAGRDDLLVVGASGQGWGASGVLGSVAEAVAAQSGCPVLVHRPHRSGMPIARRVLVGVDGGAGSAAVLDAAADEASARGLPLVVLHAWRQLTDDDPHTLRWRLAGDQTAAVETAAVQPAVDRLRRQRPGLQVDLEIRQGRAGRVLTHAADDTDLVVVGRRDMLSGGPGSTVHAVLHRAHASVLLVPVASPVAPRTHVPSTVAAR</sequence>
<dbReference type="Pfam" id="PF00582">
    <property type="entry name" value="Usp"/>
    <property type="match status" value="2"/>
</dbReference>
<dbReference type="Gene3D" id="3.40.50.620">
    <property type="entry name" value="HUPs"/>
    <property type="match status" value="2"/>
</dbReference>
<dbReference type="InterPro" id="IPR006015">
    <property type="entry name" value="Universal_stress_UspA"/>
</dbReference>
<reference evidence="3 4" key="1">
    <citation type="submission" date="2024-03" db="EMBL/GenBank/DDBJ databases">
        <title>Draft genome sequence of Klenkia sp. LSe6-5.</title>
        <authorList>
            <person name="Duangmal K."/>
            <person name="Chantavorakit T."/>
        </authorList>
    </citation>
    <scope>NUCLEOTIDE SEQUENCE [LARGE SCALE GENOMIC DNA]</scope>
    <source>
        <strain evidence="3 4">LSe6-5</strain>
    </source>
</reference>
<organism evidence="3 4">
    <name type="scientific">Klenkia sesuvii</name>
    <dbReference type="NCBI Taxonomy" id="3103137"/>
    <lineage>
        <taxon>Bacteria</taxon>
        <taxon>Bacillati</taxon>
        <taxon>Actinomycetota</taxon>
        <taxon>Actinomycetes</taxon>
        <taxon>Geodermatophilales</taxon>
        <taxon>Geodermatophilaceae</taxon>
        <taxon>Klenkia</taxon>
    </lineage>
</organism>
<dbReference type="PANTHER" id="PTHR46268:SF6">
    <property type="entry name" value="UNIVERSAL STRESS PROTEIN UP12"/>
    <property type="match status" value="1"/>
</dbReference>
<dbReference type="PRINTS" id="PR01438">
    <property type="entry name" value="UNVRSLSTRESS"/>
</dbReference>
<evidence type="ECO:0000313" key="4">
    <source>
        <dbReference type="Proteomes" id="UP001361570"/>
    </source>
</evidence>